<feature type="region of interest" description="Disordered" evidence="1">
    <location>
        <begin position="70"/>
        <end position="202"/>
    </location>
</feature>
<dbReference type="Proteomes" id="UP000007259">
    <property type="component" value="Chromosome 28"/>
</dbReference>
<keyword evidence="3" id="KW-1185">Reference proteome</keyword>
<gene>
    <name evidence="2" type="ORF">LMXM_28_2630</name>
</gene>
<accession>E9B086</accession>
<evidence type="ECO:0000313" key="2">
    <source>
        <dbReference type="EMBL" id="CBZ28638.1"/>
    </source>
</evidence>
<organism evidence="2 3">
    <name type="scientific">Leishmania mexicana (strain MHOM/GT/2001/U1103)</name>
    <dbReference type="NCBI Taxonomy" id="929439"/>
    <lineage>
        <taxon>Eukaryota</taxon>
        <taxon>Discoba</taxon>
        <taxon>Euglenozoa</taxon>
        <taxon>Kinetoplastea</taxon>
        <taxon>Metakinetoplastina</taxon>
        <taxon>Trypanosomatida</taxon>
        <taxon>Trypanosomatidae</taxon>
        <taxon>Leishmaniinae</taxon>
        <taxon>Leishmania</taxon>
    </lineage>
</organism>
<protein>
    <submittedName>
        <fullName evidence="2">Uncharacterized protein</fullName>
    </submittedName>
</protein>
<dbReference type="OMA" id="VTCEDEH"/>
<dbReference type="AlphaFoldDB" id="E9B086"/>
<dbReference type="KEGG" id="lmi:LMXM_28_2630"/>
<evidence type="ECO:0000313" key="3">
    <source>
        <dbReference type="Proteomes" id="UP000007259"/>
    </source>
</evidence>
<dbReference type="VEuPathDB" id="TriTrypDB:LmxM.28.2630"/>
<sequence length="441" mass="46027">MPSSLTAAAPPGAATATLCSVAVDAPPSHATLAPTSASSWLDADPCRCLSSSGDAVECIPSYEMLLGAIRGAHTPQGPPPLEGARSCSRSSSSSDASHGNLFPSRAAGGGGWQSCLDPTRGGASFQTGASTPPAPSAKRRFRDSEAEDGGSRADSCSSWPQAKRQRGGEATVDRLTGALPAPPMQEGGMRDPGGAASICGGGDVDARPTLHAFSSEDDGDPWSARGGVCGFLTPLSTKLLCLPPVALMPLPPLQHLHARACRPASLLDREHAVPAWQVLASAPTTAEEEQREGLGRVASTSSNTTLYTPARGNLHLRSAVDDAIVYSPLTLDDISPILCLSEERLAHRRMRVVEFDRRPSAEVDDEEHRAGEAFVGTSPSTPPHPFRALTPGESRGDEEDMSGIAPDLPTQYSAGGACFLHEEALRLLTVTCEDEHGHLLQ</sequence>
<reference evidence="2 3" key="1">
    <citation type="journal article" date="2011" name="Genome Res.">
        <title>Chromosome and gene copy number variation allow major structural change between species and strains of Leishmania.</title>
        <authorList>
            <person name="Rogers M.B."/>
            <person name="Hilley J.D."/>
            <person name="Dickens N.J."/>
            <person name="Wilkes J."/>
            <person name="Bates P.A."/>
            <person name="Depledge D.P."/>
            <person name="Harris D."/>
            <person name="Her Y."/>
            <person name="Herzyk P."/>
            <person name="Imamura H."/>
            <person name="Otto T.D."/>
            <person name="Sanders M."/>
            <person name="Seeger K."/>
            <person name="Dujardin J.C."/>
            <person name="Berriman M."/>
            <person name="Smith D.F."/>
            <person name="Hertz-Fowler C."/>
            <person name="Mottram J.C."/>
        </authorList>
    </citation>
    <scope>NUCLEOTIDE SEQUENCE [LARGE SCALE GENOMIC DNA]</scope>
    <source>
        <strain evidence="2 3">MHOM/GT/2001/U1103</strain>
    </source>
</reference>
<dbReference type="EMBL" id="FR799581">
    <property type="protein sequence ID" value="CBZ28638.1"/>
    <property type="molecule type" value="Genomic_DNA"/>
</dbReference>
<name>E9B086_LEIMU</name>
<feature type="region of interest" description="Disordered" evidence="1">
    <location>
        <begin position="373"/>
        <end position="400"/>
    </location>
</feature>
<dbReference type="GeneID" id="13450204"/>
<evidence type="ECO:0000256" key="1">
    <source>
        <dbReference type="SAM" id="MobiDB-lite"/>
    </source>
</evidence>
<dbReference type="PhylomeDB" id="E9B086"/>
<proteinExistence type="predicted"/>
<dbReference type="RefSeq" id="XP_003877108.1">
    <property type="nucleotide sequence ID" value="XM_003877059.1"/>
</dbReference>
<feature type="compositionally biased region" description="Low complexity" evidence="1">
    <location>
        <begin position="84"/>
        <end position="97"/>
    </location>
</feature>
<dbReference type="OrthoDB" id="263077at2759"/>